<accession>A0A4S3KEQ9</accession>
<dbReference type="SMART" id="SM00052">
    <property type="entry name" value="EAL"/>
    <property type="match status" value="1"/>
</dbReference>
<dbReference type="InterPro" id="IPR050706">
    <property type="entry name" value="Cyclic-di-GMP_PDE-like"/>
</dbReference>
<evidence type="ECO:0000259" key="1">
    <source>
        <dbReference type="PROSITE" id="PS50883"/>
    </source>
</evidence>
<evidence type="ECO:0000313" key="2">
    <source>
        <dbReference type="EMBL" id="THD06997.1"/>
    </source>
</evidence>
<dbReference type="SUPFAM" id="SSF55781">
    <property type="entry name" value="GAF domain-like"/>
    <property type="match status" value="1"/>
</dbReference>
<organism evidence="2 3">
    <name type="scientific">Metallibacterium scheffleri</name>
    <dbReference type="NCBI Taxonomy" id="993689"/>
    <lineage>
        <taxon>Bacteria</taxon>
        <taxon>Pseudomonadati</taxon>
        <taxon>Pseudomonadota</taxon>
        <taxon>Gammaproteobacteria</taxon>
        <taxon>Lysobacterales</taxon>
        <taxon>Rhodanobacteraceae</taxon>
        <taxon>Metallibacterium</taxon>
    </lineage>
</organism>
<dbReference type="RefSeq" id="WP_081130195.1">
    <property type="nucleotide sequence ID" value="NZ_LDOS01000005.1"/>
</dbReference>
<feature type="domain" description="EAL" evidence="1">
    <location>
        <begin position="361"/>
        <end position="612"/>
    </location>
</feature>
<dbReference type="PROSITE" id="PS50883">
    <property type="entry name" value="EAL"/>
    <property type="match status" value="1"/>
</dbReference>
<dbReference type="STRING" id="993689.GCA_002077135_00143"/>
<dbReference type="InterPro" id="IPR035919">
    <property type="entry name" value="EAL_sf"/>
</dbReference>
<dbReference type="PANTHER" id="PTHR33121:SF70">
    <property type="entry name" value="SIGNALING PROTEIN YKOW"/>
    <property type="match status" value="1"/>
</dbReference>
<dbReference type="GO" id="GO:0071111">
    <property type="term" value="F:cyclic-guanylate-specific phosphodiesterase activity"/>
    <property type="evidence" value="ECO:0007669"/>
    <property type="project" value="InterPro"/>
</dbReference>
<dbReference type="Proteomes" id="UP000307749">
    <property type="component" value="Unassembled WGS sequence"/>
</dbReference>
<dbReference type="Pfam" id="PF00563">
    <property type="entry name" value="EAL"/>
    <property type="match status" value="1"/>
</dbReference>
<evidence type="ECO:0000313" key="3">
    <source>
        <dbReference type="Proteomes" id="UP000307749"/>
    </source>
</evidence>
<gene>
    <name evidence="2" type="ORF">B1806_15545</name>
</gene>
<sequence>MPESLPNPGVGEASRADETIADRPRVVLLDVDPYAQPVRAELRAAAAVLMPAMREAAASIRSVLDDDPQGRETFALLEREGLVDPARFAERYLLGVYSPRLTRRRQQRRAHLIGQWFELMGLPLSLSVEAMWLTLRLLHRAIAQLPWARERRSQLATFLTARMREELKAQIDGQRQLALVRHRLIVALEQWRVEATDWPEFVTGAMRRLSGRLGLVALALGRPDSEARIVYEFTSPGFMPYLEAIRRLRVGSLMLDASSTFGHSPQARAWRSRSIETNPSYLIDTGAAPWAPAAHSVGIHASAAFPIDDLGGQAAAVFALYGQWPRQFEPESARLFLQALRQVFAQAYVELGRRSRAEIIPAEMRRDHLQLLSRGAVQMVYQPIVDLRTGQPVAVEALARLEQGAEPLIQPSAFLAGFGRAELNRLFVLGLRMGLRQLAQWDAQSLPLALTLNLPPSVLVQPDCVRWIQDALAATGIAPQRLMLELLEDEETSTTAMRDIAIQHLATMGVRLVMDDFGSGYSNLWRLRNLPFHSVKFDRQLLADLDTDHQPRFLEALVAVARSLHLRTVLEGLETQDRVERACTLGADAGQGFALSPPLLPEQVPSWTANFEWRRRAAFERSRCLD</sequence>
<name>A0A4S3KEQ9_9GAMM</name>
<comment type="caution">
    <text evidence="2">The sequence shown here is derived from an EMBL/GenBank/DDBJ whole genome shotgun (WGS) entry which is preliminary data.</text>
</comment>
<dbReference type="SUPFAM" id="SSF141868">
    <property type="entry name" value="EAL domain-like"/>
    <property type="match status" value="1"/>
</dbReference>
<dbReference type="EMBL" id="MWQO01000069">
    <property type="protein sequence ID" value="THD06997.1"/>
    <property type="molecule type" value="Genomic_DNA"/>
</dbReference>
<protein>
    <recommendedName>
        <fullName evidence="1">EAL domain-containing protein</fullName>
    </recommendedName>
</protein>
<dbReference type="Gene3D" id="3.20.20.450">
    <property type="entry name" value="EAL domain"/>
    <property type="match status" value="1"/>
</dbReference>
<dbReference type="InterPro" id="IPR001633">
    <property type="entry name" value="EAL_dom"/>
</dbReference>
<dbReference type="CDD" id="cd01948">
    <property type="entry name" value="EAL"/>
    <property type="match status" value="1"/>
</dbReference>
<dbReference type="OrthoDB" id="1673646at2"/>
<proteinExistence type="predicted"/>
<dbReference type="AlphaFoldDB" id="A0A4S3KEQ9"/>
<dbReference type="PANTHER" id="PTHR33121">
    <property type="entry name" value="CYCLIC DI-GMP PHOSPHODIESTERASE PDEF"/>
    <property type="match status" value="1"/>
</dbReference>
<reference evidence="2 3" key="1">
    <citation type="submission" date="2017-02" db="EMBL/GenBank/DDBJ databases">
        <title>Whole genome sequencing of Metallibacterium scheffleri DSM 24874 (T).</title>
        <authorList>
            <person name="Kumar S."/>
            <person name="Patil P."/>
            <person name="Patil P.B."/>
        </authorList>
    </citation>
    <scope>NUCLEOTIDE SEQUENCE [LARGE SCALE GENOMIC DNA]</scope>
    <source>
        <strain evidence="2 3">DSM 24874</strain>
    </source>
</reference>
<keyword evidence="3" id="KW-1185">Reference proteome</keyword>